<evidence type="ECO:0000256" key="2">
    <source>
        <dbReference type="ARBA" id="ARBA00022748"/>
    </source>
</evidence>
<keyword evidence="5" id="KW-0175">Coiled coil</keyword>
<proteinExistence type="predicted"/>
<gene>
    <name evidence="8" type="ORF">H8S64_18300</name>
</gene>
<organism evidence="8 9">
    <name type="scientific">Butyricimonas hominis</name>
    <dbReference type="NCBI Taxonomy" id="2763032"/>
    <lineage>
        <taxon>Bacteria</taxon>
        <taxon>Pseudomonadati</taxon>
        <taxon>Bacteroidota</taxon>
        <taxon>Bacteroidia</taxon>
        <taxon>Bacteroidales</taxon>
        <taxon>Odoribacteraceae</taxon>
        <taxon>Butyricimonas</taxon>
    </lineage>
</organism>
<dbReference type="InterPro" id="IPR013766">
    <property type="entry name" value="Thioredoxin_domain"/>
</dbReference>
<dbReference type="RefSeq" id="WP_186978043.1">
    <property type="nucleotide sequence ID" value="NZ_JACOOH010000009.1"/>
</dbReference>
<evidence type="ECO:0000256" key="1">
    <source>
        <dbReference type="ARBA" id="ARBA00004196"/>
    </source>
</evidence>
<dbReference type="PROSITE" id="PS51352">
    <property type="entry name" value="THIOREDOXIN_2"/>
    <property type="match status" value="1"/>
</dbReference>
<dbReference type="InterPro" id="IPR017937">
    <property type="entry name" value="Thioredoxin_CS"/>
</dbReference>
<comment type="caution">
    <text evidence="8">The sequence shown here is derived from an EMBL/GenBank/DDBJ whole genome shotgun (WGS) entry which is preliminary data.</text>
</comment>
<evidence type="ECO:0000256" key="6">
    <source>
        <dbReference type="SAM" id="SignalP"/>
    </source>
</evidence>
<evidence type="ECO:0000313" key="9">
    <source>
        <dbReference type="Proteomes" id="UP000646484"/>
    </source>
</evidence>
<dbReference type="InterPro" id="IPR050553">
    <property type="entry name" value="Thioredoxin_ResA/DsbE_sf"/>
</dbReference>
<keyword evidence="2" id="KW-0201">Cytochrome c-type biogenesis</keyword>
<feature type="signal peptide" evidence="6">
    <location>
        <begin position="1"/>
        <end position="20"/>
    </location>
</feature>
<feature type="chain" id="PRO_5046068570" evidence="6">
    <location>
        <begin position="21"/>
        <end position="356"/>
    </location>
</feature>
<keyword evidence="6" id="KW-0732">Signal</keyword>
<evidence type="ECO:0000313" key="8">
    <source>
        <dbReference type="EMBL" id="MBC5623049.1"/>
    </source>
</evidence>
<dbReference type="PANTHER" id="PTHR42852:SF6">
    <property type="entry name" value="THIOL:DISULFIDE INTERCHANGE PROTEIN DSBE"/>
    <property type="match status" value="1"/>
</dbReference>
<evidence type="ECO:0000256" key="5">
    <source>
        <dbReference type="SAM" id="Coils"/>
    </source>
</evidence>
<keyword evidence="4" id="KW-0676">Redox-active center</keyword>
<accession>A0ABR7D534</accession>
<keyword evidence="3" id="KW-1015">Disulfide bond</keyword>
<name>A0ABR7D534_9BACT</name>
<sequence length="356" mass="39612">MNKILGIIMLVMGVSMTGMAQEGFKITAQTQGMADGKMYLISDAADTLAIADMENGAFVLTGKVDVGQVAYIMTADRKGVIPVMLENAEFNVTANAQMVYVEGGAMQSLYNDFQSINASLLQERKRLEKEMQAAMQEQNQMKAQALNQQYEQFMKRAQEAEMNLLKANNNTFVAAYVITQSMQQVSPEFLKERYNLLGDEAKASASGMAIADMIARYEMLEPGHVAPNFITQTVEGDTISLHGIKGKVKILDFWASWCAPCRQETPNLVKLYKNYRGKGLEIFSVSLDKQPHDWAKAISEDGMIWKHGIDPNSQIAGLYCLKSIPCMILLDENNRIIAKNLRGAQLQKKVAELLKK</sequence>
<feature type="coiled-coil region" evidence="5">
    <location>
        <begin position="110"/>
        <end position="170"/>
    </location>
</feature>
<dbReference type="SUPFAM" id="SSF52833">
    <property type="entry name" value="Thioredoxin-like"/>
    <property type="match status" value="1"/>
</dbReference>
<dbReference type="Gene3D" id="3.40.30.10">
    <property type="entry name" value="Glutaredoxin"/>
    <property type="match status" value="1"/>
</dbReference>
<reference evidence="8 9" key="1">
    <citation type="submission" date="2020-08" db="EMBL/GenBank/DDBJ databases">
        <title>Genome public.</title>
        <authorList>
            <person name="Liu C."/>
            <person name="Sun Q."/>
        </authorList>
    </citation>
    <scope>NUCLEOTIDE SEQUENCE [LARGE SCALE GENOMIC DNA]</scope>
    <source>
        <strain evidence="8 9">NSJ-56</strain>
    </source>
</reference>
<keyword evidence="9" id="KW-1185">Reference proteome</keyword>
<dbReference type="Pfam" id="PF14289">
    <property type="entry name" value="DUF4369"/>
    <property type="match status" value="1"/>
</dbReference>
<dbReference type="PROSITE" id="PS00194">
    <property type="entry name" value="THIOREDOXIN_1"/>
    <property type="match status" value="1"/>
</dbReference>
<evidence type="ECO:0000256" key="4">
    <source>
        <dbReference type="ARBA" id="ARBA00023284"/>
    </source>
</evidence>
<dbReference type="EMBL" id="JACOOH010000009">
    <property type="protein sequence ID" value="MBC5623049.1"/>
    <property type="molecule type" value="Genomic_DNA"/>
</dbReference>
<dbReference type="Proteomes" id="UP000646484">
    <property type="component" value="Unassembled WGS sequence"/>
</dbReference>
<protein>
    <submittedName>
        <fullName evidence="8">AhpC/TSA family protein</fullName>
    </submittedName>
</protein>
<dbReference type="Pfam" id="PF00578">
    <property type="entry name" value="AhpC-TSA"/>
    <property type="match status" value="1"/>
</dbReference>
<dbReference type="InterPro" id="IPR025380">
    <property type="entry name" value="DUF4369"/>
</dbReference>
<dbReference type="CDD" id="cd02966">
    <property type="entry name" value="TlpA_like_family"/>
    <property type="match status" value="1"/>
</dbReference>
<evidence type="ECO:0000259" key="7">
    <source>
        <dbReference type="PROSITE" id="PS51352"/>
    </source>
</evidence>
<dbReference type="PANTHER" id="PTHR42852">
    <property type="entry name" value="THIOL:DISULFIDE INTERCHANGE PROTEIN DSBE"/>
    <property type="match status" value="1"/>
</dbReference>
<dbReference type="InterPro" id="IPR000866">
    <property type="entry name" value="AhpC/TSA"/>
</dbReference>
<feature type="domain" description="Thioredoxin" evidence="7">
    <location>
        <begin position="220"/>
        <end position="356"/>
    </location>
</feature>
<dbReference type="InterPro" id="IPR036249">
    <property type="entry name" value="Thioredoxin-like_sf"/>
</dbReference>
<comment type="subcellular location">
    <subcellularLocation>
        <location evidence="1">Cell envelope</location>
    </subcellularLocation>
</comment>
<evidence type="ECO:0000256" key="3">
    <source>
        <dbReference type="ARBA" id="ARBA00023157"/>
    </source>
</evidence>